<protein>
    <submittedName>
        <fullName evidence="3">Uncharacterized protein</fullName>
    </submittedName>
</protein>
<sequence>MTTGQNYVGGDSHATPNEQVVNSDPQTANTGGEVATRTASTLIPLPKYFDQATDSWDNLTRFRLYLSEVFIGYVTSPDYLFKNKDEKKTMRAYALNGAIANLVERAAEQKLGPRLTPIESYADVEKNLEGSIYNQPEASPIFMDSPLSCMDIEKLQQWVVTLQDLGSIQSKTIDRLSGVVVEQEGKLEEKNDRLESKSLIIQRQAEQSTRDTQQIEQLKAELAQAKIANTPPKPVIENKAPKPESSHTIGLHLSINGIGYSSEAEVVRRALIEYRDERLKQAMRDVARDQADEAYNEFKDYQIIQQVLDEIAEGFAELAEENSRAASYAEGPKHYSLWFNSIKEREIQDRREFVEKYSSPYEEEEEQEEGEEDVAPTVDLEPEYLQGLSEVDKQIISGLKDKGLKEGGLILIADGFRKSALSGPATLDEAIAKINQSVSPADKDQSQTQSSTPGDEKAADTPNA</sequence>
<dbReference type="EMBL" id="CP059732">
    <property type="protein sequence ID" value="QMW02289.1"/>
    <property type="molecule type" value="Genomic_DNA"/>
</dbReference>
<proteinExistence type="predicted"/>
<dbReference type="AlphaFoldDB" id="A0A7G5GTU7"/>
<dbReference type="RefSeq" id="WP_182459598.1">
    <property type="nucleotide sequence ID" value="NZ_CP059732.1"/>
</dbReference>
<keyword evidence="4" id="KW-1185">Reference proteome</keyword>
<feature type="coiled-coil region" evidence="1">
    <location>
        <begin position="201"/>
        <end position="228"/>
    </location>
</feature>
<gene>
    <name evidence="3" type="ORF">H3H32_30930</name>
</gene>
<accession>A0A7G5GTU7</accession>
<dbReference type="KEGG" id="sfol:H3H32_30930"/>
<evidence type="ECO:0000256" key="1">
    <source>
        <dbReference type="SAM" id="Coils"/>
    </source>
</evidence>
<reference evidence="3 4" key="1">
    <citation type="submission" date="2020-07" db="EMBL/GenBank/DDBJ databases">
        <title>Spirosoma foliorum sp. nov., isolated from the leaves on the Nejang mountain Korea, Republic of.</title>
        <authorList>
            <person name="Ho H."/>
            <person name="Lee Y.-J."/>
            <person name="Nurcahyanto D.-A."/>
            <person name="Kim S.-G."/>
        </authorList>
    </citation>
    <scope>NUCLEOTIDE SEQUENCE [LARGE SCALE GENOMIC DNA]</scope>
    <source>
        <strain evidence="3 4">PL0136</strain>
    </source>
</reference>
<evidence type="ECO:0000313" key="4">
    <source>
        <dbReference type="Proteomes" id="UP000515369"/>
    </source>
</evidence>
<dbReference type="Proteomes" id="UP000515369">
    <property type="component" value="Chromosome"/>
</dbReference>
<name>A0A7G5GTU7_9BACT</name>
<keyword evidence="1" id="KW-0175">Coiled coil</keyword>
<organism evidence="3 4">
    <name type="scientific">Spirosoma foliorum</name>
    <dbReference type="NCBI Taxonomy" id="2710596"/>
    <lineage>
        <taxon>Bacteria</taxon>
        <taxon>Pseudomonadati</taxon>
        <taxon>Bacteroidota</taxon>
        <taxon>Cytophagia</taxon>
        <taxon>Cytophagales</taxon>
        <taxon>Cytophagaceae</taxon>
        <taxon>Spirosoma</taxon>
    </lineage>
</organism>
<evidence type="ECO:0000256" key="2">
    <source>
        <dbReference type="SAM" id="MobiDB-lite"/>
    </source>
</evidence>
<feature type="compositionally biased region" description="Basic and acidic residues" evidence="2">
    <location>
        <begin position="454"/>
        <end position="464"/>
    </location>
</feature>
<feature type="region of interest" description="Disordered" evidence="2">
    <location>
        <begin position="434"/>
        <end position="464"/>
    </location>
</feature>
<feature type="region of interest" description="Disordered" evidence="2">
    <location>
        <begin position="1"/>
        <end position="33"/>
    </location>
</feature>
<evidence type="ECO:0000313" key="3">
    <source>
        <dbReference type="EMBL" id="QMW02289.1"/>
    </source>
</evidence>
<feature type="compositionally biased region" description="Polar residues" evidence="2">
    <location>
        <begin position="14"/>
        <end position="30"/>
    </location>
</feature>